<dbReference type="EMBL" id="RBNJ01010902">
    <property type="protein sequence ID" value="RUS26251.1"/>
    <property type="molecule type" value="Genomic_DNA"/>
</dbReference>
<dbReference type="CDD" id="cd00298">
    <property type="entry name" value="ACD_sHsps_p23-like"/>
    <property type="match status" value="1"/>
</dbReference>
<evidence type="ECO:0000313" key="2">
    <source>
        <dbReference type="Proteomes" id="UP000274822"/>
    </source>
</evidence>
<protein>
    <recommendedName>
        <fullName evidence="3">SHSP domain-containing protein</fullName>
    </recommendedName>
</protein>
<comment type="caution">
    <text evidence="1">The sequence shown here is derived from an EMBL/GenBank/DDBJ whole genome shotgun (WGS) entry which is preliminary data.</text>
</comment>
<dbReference type="AlphaFoldDB" id="A0A433Q922"/>
<evidence type="ECO:0008006" key="3">
    <source>
        <dbReference type="Google" id="ProtNLM"/>
    </source>
</evidence>
<accession>A0A433Q922</accession>
<dbReference type="Proteomes" id="UP000274822">
    <property type="component" value="Unassembled WGS sequence"/>
</dbReference>
<sequence>MTDLCKPFPFCGRPTHSVYIAGDIAKTTHDIVEVWLRAQTALQFLHISKSVRNSYGHVHFLSEADARIFYRTMCGKVLQGPRRGQAVKYPGANAAMGEVTTSGTSTPNVETDIAAATEVATADPSMTNGKTDVAAARGVAAAGLSKTNVETEMAAAREVAAAGLSATNVETEMAAAREVAAAGPSSTNGEAAATTGRSSVKRPIEIANLSQIGSRIFDVGDIFTVIVCTPGVTSDEEIIIAVEDGNILCLSGEINTSGFGDDISGDLIMDNIPNTFEHRVVLPTNIDSECTIGVDVVHGLTKVIVKKMKRHTHKILKRSSSKKNDRK</sequence>
<reference evidence="1 2" key="1">
    <citation type="journal article" date="2018" name="New Phytol.">
        <title>Phylogenomics of Endogonaceae and evolution of mycorrhizas within Mucoromycota.</title>
        <authorList>
            <person name="Chang Y."/>
            <person name="Desiro A."/>
            <person name="Na H."/>
            <person name="Sandor L."/>
            <person name="Lipzen A."/>
            <person name="Clum A."/>
            <person name="Barry K."/>
            <person name="Grigoriev I.V."/>
            <person name="Martin F.M."/>
            <person name="Stajich J.E."/>
            <person name="Smith M.E."/>
            <person name="Bonito G."/>
            <person name="Spatafora J.W."/>
        </authorList>
    </citation>
    <scope>NUCLEOTIDE SEQUENCE [LARGE SCALE GENOMIC DNA]</scope>
    <source>
        <strain evidence="1 2">AD002</strain>
    </source>
</reference>
<gene>
    <name evidence="1" type="ORF">BC938DRAFT_471022</name>
</gene>
<keyword evidence="2" id="KW-1185">Reference proteome</keyword>
<organism evidence="1 2">
    <name type="scientific">Jimgerdemannia flammicorona</name>
    <dbReference type="NCBI Taxonomy" id="994334"/>
    <lineage>
        <taxon>Eukaryota</taxon>
        <taxon>Fungi</taxon>
        <taxon>Fungi incertae sedis</taxon>
        <taxon>Mucoromycota</taxon>
        <taxon>Mucoromycotina</taxon>
        <taxon>Endogonomycetes</taxon>
        <taxon>Endogonales</taxon>
        <taxon>Endogonaceae</taxon>
        <taxon>Jimgerdemannia</taxon>
    </lineage>
</organism>
<evidence type="ECO:0000313" key="1">
    <source>
        <dbReference type="EMBL" id="RUS26251.1"/>
    </source>
</evidence>
<name>A0A433Q922_9FUNG</name>
<proteinExistence type="predicted"/>